<protein>
    <recommendedName>
        <fullName evidence="2">Cytochrome c-552/4 domain-containing protein</fullName>
    </recommendedName>
</protein>
<dbReference type="PROSITE" id="PS50005">
    <property type="entry name" value="TPR"/>
    <property type="match status" value="2"/>
</dbReference>
<dbReference type="PANTHER" id="PTHR44395:SF1">
    <property type="entry name" value="PROTEIN O-MANNOSYL-TRANSFERASE TMTC3"/>
    <property type="match status" value="1"/>
</dbReference>
<proteinExistence type="predicted"/>
<organism evidence="3 4">
    <name type="scientific">Pseudodesulfovibrio nedwellii</name>
    <dbReference type="NCBI Taxonomy" id="2973072"/>
    <lineage>
        <taxon>Bacteria</taxon>
        <taxon>Pseudomonadati</taxon>
        <taxon>Thermodesulfobacteriota</taxon>
        <taxon>Desulfovibrionia</taxon>
        <taxon>Desulfovibrionales</taxon>
        <taxon>Desulfovibrionaceae</taxon>
    </lineage>
</organism>
<dbReference type="SUPFAM" id="SSF48452">
    <property type="entry name" value="TPR-like"/>
    <property type="match status" value="1"/>
</dbReference>
<dbReference type="SUPFAM" id="SSF48371">
    <property type="entry name" value="ARM repeat"/>
    <property type="match status" value="1"/>
</dbReference>
<dbReference type="PANTHER" id="PTHR44395">
    <property type="match status" value="1"/>
</dbReference>
<dbReference type="Gene3D" id="1.25.40.10">
    <property type="entry name" value="Tetratricopeptide repeat domain"/>
    <property type="match status" value="2"/>
</dbReference>
<gene>
    <name evidence="3" type="ORF">SYK_29750</name>
</gene>
<keyword evidence="4" id="KW-1185">Reference proteome</keyword>
<dbReference type="InterPro" id="IPR019734">
    <property type="entry name" value="TPR_rpt"/>
</dbReference>
<reference evidence="3 4" key="1">
    <citation type="submission" date="2022-08" db="EMBL/GenBank/DDBJ databases">
        <title>Genome Sequence of the sulphate-reducing bacterium, Pseudodesulfovibrio sp. SYK.</title>
        <authorList>
            <person name="Kondo R."/>
            <person name="Kataoka T."/>
        </authorList>
    </citation>
    <scope>NUCLEOTIDE SEQUENCE [LARGE SCALE GENOMIC DNA]</scope>
    <source>
        <strain evidence="3 4">SYK</strain>
    </source>
</reference>
<evidence type="ECO:0000313" key="3">
    <source>
        <dbReference type="EMBL" id="BDQ38615.1"/>
    </source>
</evidence>
<feature type="repeat" description="TPR" evidence="1">
    <location>
        <begin position="501"/>
        <end position="534"/>
    </location>
</feature>
<dbReference type="Pfam" id="PF13435">
    <property type="entry name" value="Cytochrome_C554"/>
    <property type="match status" value="1"/>
</dbReference>
<feature type="domain" description="Cytochrome c-552/4" evidence="2">
    <location>
        <begin position="108"/>
        <end position="150"/>
    </location>
</feature>
<sequence>MQPYTEVFAETNLTPHPTPLTIEKANYQAYVGKGQGYIIEKTDQGQKKLTIEHVLGGKYVYYFLTPMDKGRLQTLPLAYDVVKKEWFDMAGSGIRHTGGESVSWTDAAYTFNTSCHGCHVSQMRNNYDPKTGIYETTWAEPGINCETCHGPSSEHNRVCREAGKGNVPKDLKILGGKGKFTAKENSDACAPCHAQMIPLTGAFMPGDEFYDHFDLVTLEDPDWYPDGRDLGENYTHTTWSLSPCVKSGKLGCVHCHTSSGRFRQKNDPNSACSPCHDNKVAEPEKHTMHTTGPDTPTCISCHMHKTHFARMDRSDHSMLPPTPATTIAYGSPNACNGCHTDKEAKWADKTVREWRTRDYQAPVLHRAGLVDAARKGDWTKLSAMTTYIANKKSDPIFVTSLIRLLRTCPDAKKWPSLISALENSSPLVRSAAADALGPPPSPQAAQALVVATGDPIRLVRIRAAAALNGVPMQITKGKHKTNLDKAQKEYLTSLTARPDMWTSHYNLGNYYMLGRDLKQASMAFGKAHELAPQAVPPLVNNAMAHARGGDLQGAEVLLMKALPLAPEDPAILYNLGLLKSEMGDTAGAEKFLRASLKADPQLARAAYNLSVILGEKSPKESVTFAQTASDLTANPRYTFNLAFAQHRYGQTEQARSTLKKSIQTWPEFTDAYLYLLNIAETDKQKAEAKALIGTALSSHTLSKTSRARLKQAFQ</sequence>
<evidence type="ECO:0000256" key="1">
    <source>
        <dbReference type="PROSITE-ProRule" id="PRU00339"/>
    </source>
</evidence>
<name>A0ABM8B467_9BACT</name>
<feature type="repeat" description="TPR" evidence="1">
    <location>
        <begin position="569"/>
        <end position="602"/>
    </location>
</feature>
<dbReference type="InterPro" id="IPR011990">
    <property type="entry name" value="TPR-like_helical_dom_sf"/>
</dbReference>
<evidence type="ECO:0000259" key="2">
    <source>
        <dbReference type="Pfam" id="PF13435"/>
    </source>
</evidence>
<dbReference type="Proteomes" id="UP001317742">
    <property type="component" value="Chromosome"/>
</dbReference>
<dbReference type="CDD" id="cd08168">
    <property type="entry name" value="Cytochrom_C3"/>
    <property type="match status" value="1"/>
</dbReference>
<dbReference type="Gene3D" id="1.10.1130.10">
    <property type="entry name" value="Flavocytochrome C3, Chain A"/>
    <property type="match status" value="1"/>
</dbReference>
<dbReference type="EMBL" id="AP026709">
    <property type="protein sequence ID" value="BDQ38615.1"/>
    <property type="molecule type" value="Genomic_DNA"/>
</dbReference>
<dbReference type="SMART" id="SM00028">
    <property type="entry name" value="TPR"/>
    <property type="match status" value="4"/>
</dbReference>
<keyword evidence="1" id="KW-0802">TPR repeat</keyword>
<accession>A0ABM8B467</accession>
<dbReference type="Gene3D" id="1.25.10.10">
    <property type="entry name" value="Leucine-rich Repeat Variant"/>
    <property type="match status" value="1"/>
</dbReference>
<dbReference type="Pfam" id="PF14559">
    <property type="entry name" value="TPR_19"/>
    <property type="match status" value="1"/>
</dbReference>
<evidence type="ECO:0000313" key="4">
    <source>
        <dbReference type="Proteomes" id="UP001317742"/>
    </source>
</evidence>
<dbReference type="InterPro" id="IPR036280">
    <property type="entry name" value="Multihaem_cyt_sf"/>
</dbReference>
<dbReference type="SUPFAM" id="SSF48695">
    <property type="entry name" value="Multiheme cytochromes"/>
    <property type="match status" value="1"/>
</dbReference>
<dbReference type="InterPro" id="IPR023155">
    <property type="entry name" value="Cyt_c-552/4"/>
</dbReference>
<dbReference type="InterPro" id="IPR011989">
    <property type="entry name" value="ARM-like"/>
</dbReference>
<dbReference type="Pfam" id="PF13646">
    <property type="entry name" value="HEAT_2"/>
    <property type="match status" value="1"/>
</dbReference>
<dbReference type="InterPro" id="IPR016024">
    <property type="entry name" value="ARM-type_fold"/>
</dbReference>